<gene>
    <name evidence="2" type="ORF">SAMN05428964_1011666</name>
</gene>
<protein>
    <recommendedName>
        <fullName evidence="1">Thaumarchaeal output domain-containing protein</fullName>
    </recommendedName>
</protein>
<dbReference type="EMBL" id="OBMM01000001">
    <property type="protein sequence ID" value="SOB95640.1"/>
    <property type="molecule type" value="Genomic_DNA"/>
</dbReference>
<dbReference type="Pfam" id="PF18551">
    <property type="entry name" value="TackOD1"/>
    <property type="match status" value="1"/>
</dbReference>
<feature type="domain" description="Thaumarchaeal output" evidence="1">
    <location>
        <begin position="111"/>
        <end position="288"/>
    </location>
</feature>
<sequence>MTADQAKVLEVLPIGMFEDLPENMHRVETPKNFSVILCDEHANLSRDALITLRAAARHDLFPVYWFGANPPSFADAVFPEISMQTLQLAYRDAQEQYRRIGQVAAPHNDEDRGALNLLGYLVTRDIDAVPAWHPGSRSSVTYARLRPDLASRSLLSQLHRQGMLERTFWRKTHMCRKCSSARLNVAEHCPECRSSNLVETDIVHHFSCGHQGPQNAFQLTAGGRMICPSCEQMLNHFGVDYDKPGRVELCQNCQTVTEEPEVNFECLDCETLTPSDEAPQHDWYQYSLTSLGRETVISGRLPVPGLETALGSFEPSKDYATFVALLDNGLSTAQRYGRPFGVCAMRFDQGQDDDHQPRLVNAASRATLIKLLREILRDSDFLYAEGEQIVFVFPETDAGQLDAIIRRIEDGLRKNMTDQPECRFEDWSDRTVRDILRGIRDVR</sequence>
<reference evidence="2 3" key="1">
    <citation type="submission" date="2017-08" db="EMBL/GenBank/DDBJ databases">
        <authorList>
            <person name="de Groot N.N."/>
        </authorList>
    </citation>
    <scope>NUCLEOTIDE SEQUENCE [LARGE SCALE GENOMIC DNA]</scope>
    <source>
        <strain evidence="2 3">USBA 78</strain>
    </source>
</reference>
<dbReference type="InterPro" id="IPR040572">
    <property type="entry name" value="TackOD1"/>
</dbReference>
<proteinExistence type="predicted"/>
<dbReference type="AlphaFoldDB" id="A0A285RNK2"/>
<dbReference type="RefSeq" id="WP_097051085.1">
    <property type="nucleotide sequence ID" value="NZ_OBMM01000001.1"/>
</dbReference>
<name>A0A285RNK2_9PROT</name>
<accession>A0A285RNK2</accession>
<evidence type="ECO:0000259" key="1">
    <source>
        <dbReference type="Pfam" id="PF18551"/>
    </source>
</evidence>
<evidence type="ECO:0000313" key="2">
    <source>
        <dbReference type="EMBL" id="SOB95640.1"/>
    </source>
</evidence>
<organism evidence="2 3">
    <name type="scientific">Thalassospira xiamenensis</name>
    <dbReference type="NCBI Taxonomy" id="220697"/>
    <lineage>
        <taxon>Bacteria</taxon>
        <taxon>Pseudomonadati</taxon>
        <taxon>Pseudomonadota</taxon>
        <taxon>Alphaproteobacteria</taxon>
        <taxon>Rhodospirillales</taxon>
        <taxon>Thalassospiraceae</taxon>
        <taxon>Thalassospira</taxon>
    </lineage>
</organism>
<evidence type="ECO:0000313" key="3">
    <source>
        <dbReference type="Proteomes" id="UP000219068"/>
    </source>
</evidence>
<dbReference type="Proteomes" id="UP000219068">
    <property type="component" value="Unassembled WGS sequence"/>
</dbReference>